<reference evidence="4 5" key="1">
    <citation type="submission" date="2020-04" db="EMBL/GenBank/DDBJ databases">
        <title>Genome sequencing of novel species.</title>
        <authorList>
            <person name="Heo J."/>
            <person name="Kim S.-J."/>
            <person name="Kim J.-S."/>
            <person name="Hong S.-B."/>
            <person name="Kwon S.-W."/>
        </authorList>
    </citation>
    <scope>NUCLEOTIDE SEQUENCE [LARGE SCALE GENOMIC DNA]</scope>
    <source>
        <strain evidence="4 5">MFER-1</strain>
    </source>
</reference>
<dbReference type="AlphaFoldDB" id="A0A7Z2VIU6"/>
<evidence type="ECO:0000313" key="4">
    <source>
        <dbReference type="EMBL" id="QJD84063.1"/>
    </source>
</evidence>
<comment type="similarity">
    <text evidence="1">Belongs to the NAD(P)-dependent epimerase/dehydratase family.</text>
</comment>
<organism evidence="4 5">
    <name type="scientific">Cohnella herbarum</name>
    <dbReference type="NCBI Taxonomy" id="2728023"/>
    <lineage>
        <taxon>Bacteria</taxon>
        <taxon>Bacillati</taxon>
        <taxon>Bacillota</taxon>
        <taxon>Bacilli</taxon>
        <taxon>Bacillales</taxon>
        <taxon>Paenibacillaceae</taxon>
        <taxon>Cohnella</taxon>
    </lineage>
</organism>
<name>A0A7Z2VIU6_9BACL</name>
<dbReference type="KEGG" id="cheb:HH215_13285"/>
<dbReference type="PANTHER" id="PTHR43000">
    <property type="entry name" value="DTDP-D-GLUCOSE 4,6-DEHYDRATASE-RELATED"/>
    <property type="match status" value="1"/>
</dbReference>
<dbReference type="Pfam" id="PF01370">
    <property type="entry name" value="Epimerase"/>
    <property type="match status" value="1"/>
</dbReference>
<dbReference type="SUPFAM" id="SSF51735">
    <property type="entry name" value="NAD(P)-binding Rossmann-fold domains"/>
    <property type="match status" value="1"/>
</dbReference>
<proteinExistence type="inferred from homology"/>
<dbReference type="Gene3D" id="3.40.50.720">
    <property type="entry name" value="NAD(P)-binding Rossmann-like Domain"/>
    <property type="match status" value="1"/>
</dbReference>
<accession>A0A7Z2VIU6</accession>
<evidence type="ECO:0000256" key="2">
    <source>
        <dbReference type="SAM" id="MobiDB-lite"/>
    </source>
</evidence>
<feature type="region of interest" description="Disordered" evidence="2">
    <location>
        <begin position="295"/>
        <end position="314"/>
    </location>
</feature>
<sequence length="314" mass="34018">MTARTILITGAGGFTGRHACRQFMNAGWNVIGIVSPRSPAGDGIEASHVEKCDLTDGAAVMRLLKRMEPTAVLHAAGRNAVDYSWKDPTSTIAVNFMSTVYILEAVRAMGPCKVLIIGSMLRSEQEGISVPAHPYGFSKTLQAEVAKAWHHLYGLPVMVAEPSNLIGPGGSAGLCGKIARWTIAAEEAGGQLPPFQLSSLHEARDFLDVRDAVSAYEIVLEDGVPGSNYALESGAFRTLGEVRQTFDEASSIVLPWVIGNDSSRASPAARDTSYIRELGWKPVYSFRQSIRDALEDERKRRQRERGGSPSDRMA</sequence>
<protein>
    <submittedName>
        <fullName evidence="4">NAD-dependent epimerase/dehydratase family protein</fullName>
    </submittedName>
</protein>
<dbReference type="Proteomes" id="UP000502248">
    <property type="component" value="Chromosome"/>
</dbReference>
<feature type="domain" description="NAD-dependent epimerase/dehydratase" evidence="3">
    <location>
        <begin position="6"/>
        <end position="229"/>
    </location>
</feature>
<keyword evidence="5" id="KW-1185">Reference proteome</keyword>
<evidence type="ECO:0000259" key="3">
    <source>
        <dbReference type="Pfam" id="PF01370"/>
    </source>
</evidence>
<evidence type="ECO:0000256" key="1">
    <source>
        <dbReference type="ARBA" id="ARBA00007637"/>
    </source>
</evidence>
<dbReference type="InterPro" id="IPR001509">
    <property type="entry name" value="Epimerase_deHydtase"/>
</dbReference>
<dbReference type="InterPro" id="IPR036291">
    <property type="entry name" value="NAD(P)-bd_dom_sf"/>
</dbReference>
<gene>
    <name evidence="4" type="ORF">HH215_13285</name>
</gene>
<dbReference type="EMBL" id="CP051680">
    <property type="protein sequence ID" value="QJD84063.1"/>
    <property type="molecule type" value="Genomic_DNA"/>
</dbReference>
<dbReference type="Gene3D" id="3.90.25.10">
    <property type="entry name" value="UDP-galactose 4-epimerase, domain 1"/>
    <property type="match status" value="1"/>
</dbReference>
<dbReference type="RefSeq" id="WP_169280348.1">
    <property type="nucleotide sequence ID" value="NZ_CP051680.1"/>
</dbReference>
<evidence type="ECO:0000313" key="5">
    <source>
        <dbReference type="Proteomes" id="UP000502248"/>
    </source>
</evidence>